<dbReference type="AlphaFoldDB" id="A0A6C0KKE1"/>
<accession>A0A6C0KKE1</accession>
<reference evidence="1" key="1">
    <citation type="journal article" date="2020" name="Nature">
        <title>Giant virus diversity and host interactions through global metagenomics.</title>
        <authorList>
            <person name="Schulz F."/>
            <person name="Roux S."/>
            <person name="Paez-Espino D."/>
            <person name="Jungbluth S."/>
            <person name="Walsh D.A."/>
            <person name="Denef V.J."/>
            <person name="McMahon K.D."/>
            <person name="Konstantinidis K.T."/>
            <person name="Eloe-Fadrosh E.A."/>
            <person name="Kyrpides N.C."/>
            <person name="Woyke T."/>
        </authorList>
    </citation>
    <scope>NUCLEOTIDE SEQUENCE</scope>
    <source>
        <strain evidence="1">GVMAG-S-3300012000-53</strain>
    </source>
</reference>
<proteinExistence type="predicted"/>
<organism evidence="1">
    <name type="scientific">viral metagenome</name>
    <dbReference type="NCBI Taxonomy" id="1070528"/>
    <lineage>
        <taxon>unclassified sequences</taxon>
        <taxon>metagenomes</taxon>
        <taxon>organismal metagenomes</taxon>
    </lineage>
</organism>
<sequence length="144" mass="16862">MDIPEPSLYELRDFMNSNRDCFDKDEHKCITLYIGNTIEKYSHGKYWLKGQLQMTPKDKITKDKLLEAEEIDKRRFTEYGGPCNALEAASIREHNYKFENLQKVLAKYYDILTAEYLRPPEPTDPTNKGGLFYQKLAEQTLVGK</sequence>
<dbReference type="EMBL" id="MN740889">
    <property type="protein sequence ID" value="QHU16788.1"/>
    <property type="molecule type" value="Genomic_DNA"/>
</dbReference>
<protein>
    <submittedName>
        <fullName evidence="1">Uncharacterized protein</fullName>
    </submittedName>
</protein>
<evidence type="ECO:0000313" key="1">
    <source>
        <dbReference type="EMBL" id="QHU16788.1"/>
    </source>
</evidence>
<name>A0A6C0KKE1_9ZZZZ</name>